<feature type="transmembrane region" description="Helical" evidence="6">
    <location>
        <begin position="209"/>
        <end position="229"/>
    </location>
</feature>
<dbReference type="GO" id="GO:0065002">
    <property type="term" value="P:intracellular protein transmembrane transport"/>
    <property type="evidence" value="ECO:0007669"/>
    <property type="project" value="TreeGrafter"/>
</dbReference>
<reference evidence="7" key="1">
    <citation type="journal article" date="2018" name="Genome Biol. Evol.">
        <title>Recurrent loss, horizontal transfer, and the obscure origins of mitochondrial introns in diatoms (Bacillariophyta).</title>
        <authorList>
            <person name="Guillory W.X."/>
            <person name="Onyshchenko A."/>
            <person name="Ruck E.C."/>
            <person name="Parks M."/>
            <person name="Nakov T."/>
            <person name="Wickett N.J."/>
            <person name="Alverson A.J."/>
        </authorList>
    </citation>
    <scope>NUCLEOTIDE SEQUENCE</scope>
    <source>
        <strain evidence="7">UTEX FD354</strain>
    </source>
</reference>
<dbReference type="Pfam" id="PF00902">
    <property type="entry name" value="TatC"/>
    <property type="match status" value="1"/>
</dbReference>
<organism evidence="7">
    <name type="scientific">Eunotia naegelii</name>
    <dbReference type="NCBI Taxonomy" id="1458866"/>
    <lineage>
        <taxon>Eukaryota</taxon>
        <taxon>Sar</taxon>
        <taxon>Stramenopiles</taxon>
        <taxon>Ochrophyta</taxon>
        <taxon>Bacillariophyta</taxon>
        <taxon>Bacillariophyceae</taxon>
        <taxon>Eunotiophycidae</taxon>
        <taxon>Eunotiales</taxon>
        <taxon>Eunotiaceae</taxon>
        <taxon>Eunotia</taxon>
    </lineage>
</organism>
<feature type="transmembrane region" description="Helical" evidence="6">
    <location>
        <begin position="15"/>
        <end position="32"/>
    </location>
</feature>
<geneLocation type="mitochondrion" evidence="7"/>
<evidence type="ECO:0000256" key="2">
    <source>
        <dbReference type="ARBA" id="ARBA00008882"/>
    </source>
</evidence>
<dbReference type="EMBL" id="MG271846">
    <property type="protein sequence ID" value="AWQ64102.1"/>
    <property type="molecule type" value="Genomic_DNA"/>
</dbReference>
<feature type="transmembrane region" description="Helical" evidence="6">
    <location>
        <begin position="98"/>
        <end position="119"/>
    </location>
</feature>
<keyword evidence="7" id="KW-0496">Mitochondrion</keyword>
<dbReference type="GeneID" id="36957393"/>
<accession>A0A2U9GIP8</accession>
<keyword evidence="3 6" id="KW-0812">Transmembrane</keyword>
<feature type="transmembrane region" description="Helical" evidence="6">
    <location>
        <begin position="63"/>
        <end position="86"/>
    </location>
</feature>
<sequence>MGIYSYFFREIKNRFFLLFLTGLSVVVASYLYKEVLLFSICSNSQFSFIYTSITEVLSIYVKLISFITNQVLLVYFFFHILIFLAPGLYDKEYYQIKLILYLNVLLLVFSILFFNVILFPLSCEFFLSFQHIIFKPLNLYFEAKIDDYFKFYTVLYYICCFYFQFFIFLVFFFYNLDRELKEIKLSRKLFYFLFCIVSIVIIPTDFFGQILFCFVLMFFYELLVFNIILSKIWNSFESIFKTIK</sequence>
<protein>
    <submittedName>
        <fullName evidence="7">Sec-independent protein translocase</fullName>
    </submittedName>
</protein>
<dbReference type="GO" id="GO:0033281">
    <property type="term" value="C:TAT protein transport complex"/>
    <property type="evidence" value="ECO:0007669"/>
    <property type="project" value="TreeGrafter"/>
</dbReference>
<name>A0A2U9GIP8_9STRA</name>
<dbReference type="PANTHER" id="PTHR30371:SF0">
    <property type="entry name" value="SEC-INDEPENDENT PROTEIN TRANSLOCASE PROTEIN TATC, CHLOROPLASTIC-RELATED"/>
    <property type="match status" value="1"/>
</dbReference>
<gene>
    <name evidence="7" type="primary">tatC</name>
</gene>
<evidence type="ECO:0000256" key="5">
    <source>
        <dbReference type="ARBA" id="ARBA00023136"/>
    </source>
</evidence>
<feature type="transmembrane region" description="Helical" evidence="6">
    <location>
        <begin position="154"/>
        <end position="176"/>
    </location>
</feature>
<evidence type="ECO:0000256" key="1">
    <source>
        <dbReference type="ARBA" id="ARBA00004141"/>
    </source>
</evidence>
<feature type="transmembrane region" description="Helical" evidence="6">
    <location>
        <begin position="188"/>
        <end position="203"/>
    </location>
</feature>
<dbReference type="InterPro" id="IPR002033">
    <property type="entry name" value="TatC"/>
</dbReference>
<dbReference type="GO" id="GO:0009977">
    <property type="term" value="F:proton motive force dependent protein transmembrane transporter activity"/>
    <property type="evidence" value="ECO:0007669"/>
    <property type="project" value="TreeGrafter"/>
</dbReference>
<evidence type="ECO:0000313" key="7">
    <source>
        <dbReference type="EMBL" id="AWQ64102.1"/>
    </source>
</evidence>
<dbReference type="GO" id="GO:0043953">
    <property type="term" value="P:protein transport by the Tat complex"/>
    <property type="evidence" value="ECO:0007669"/>
    <property type="project" value="TreeGrafter"/>
</dbReference>
<evidence type="ECO:0000256" key="6">
    <source>
        <dbReference type="SAM" id="Phobius"/>
    </source>
</evidence>
<evidence type="ECO:0000256" key="3">
    <source>
        <dbReference type="ARBA" id="ARBA00022692"/>
    </source>
</evidence>
<proteinExistence type="inferred from homology"/>
<dbReference type="PANTHER" id="PTHR30371">
    <property type="entry name" value="SEC-INDEPENDENT PROTEIN TRANSLOCASE PROTEIN TATC"/>
    <property type="match status" value="1"/>
</dbReference>
<keyword evidence="5 6" id="KW-0472">Membrane</keyword>
<dbReference type="RefSeq" id="YP_009495455.1">
    <property type="nucleotide sequence ID" value="NC_037987.1"/>
</dbReference>
<evidence type="ECO:0000256" key="4">
    <source>
        <dbReference type="ARBA" id="ARBA00022989"/>
    </source>
</evidence>
<comment type="similarity">
    <text evidence="2">Belongs to the TatC family.</text>
</comment>
<dbReference type="AlphaFoldDB" id="A0A2U9GIP8"/>
<comment type="subcellular location">
    <subcellularLocation>
        <location evidence="1">Membrane</location>
        <topology evidence="1">Multi-pass membrane protein</topology>
    </subcellularLocation>
</comment>
<keyword evidence="4 6" id="KW-1133">Transmembrane helix</keyword>